<dbReference type="PANTHER" id="PTHR43619">
    <property type="entry name" value="S-ADENOSYL-L-METHIONINE-DEPENDENT METHYLTRANSFERASE YKTD-RELATED"/>
    <property type="match status" value="1"/>
</dbReference>
<dbReference type="InterPro" id="IPR007213">
    <property type="entry name" value="Ppm1/Ppm2/Tcmp"/>
</dbReference>
<evidence type="ECO:0000256" key="1">
    <source>
        <dbReference type="ARBA" id="ARBA00003907"/>
    </source>
</evidence>
<keyword evidence="5 6" id="KW-0949">S-adenosyl-L-methionine</keyword>
<name>A0A1B4Y7D4_MYCUL</name>
<dbReference type="InterPro" id="IPR011610">
    <property type="entry name" value="SAM_mthyl_Trfase_ML2640-like"/>
</dbReference>
<reference evidence="7 8" key="1">
    <citation type="submission" date="2016-08" db="EMBL/GenBank/DDBJ databases">
        <title>Complete genome sequence of Mycobacterium shinshuense, a subspecies of M. ulcerans.</title>
        <authorList>
            <person name="Yoshida M."/>
            <person name="Ogura Y."/>
            <person name="Hayashi T."/>
            <person name="Hoshino Y."/>
        </authorList>
    </citation>
    <scope>NUCLEOTIDE SEQUENCE [LARGE SCALE GENOMIC DNA]</scope>
    <source>
        <strain evidence="8">ATCC 33728</strain>
    </source>
</reference>
<keyword evidence="4 7" id="KW-0808">Transferase</keyword>
<dbReference type="Proteomes" id="UP000218067">
    <property type="component" value="Chromosome"/>
</dbReference>
<dbReference type="NCBIfam" id="TIGR00027">
    <property type="entry name" value="mthyl_TIGR00027"/>
    <property type="match status" value="1"/>
</dbReference>
<accession>A0A1B4Y7D4</accession>
<keyword evidence="3 6" id="KW-0489">Methyltransferase</keyword>
<evidence type="ECO:0000313" key="7">
    <source>
        <dbReference type="EMBL" id="BAV42967.1"/>
    </source>
</evidence>
<comment type="similarity">
    <text evidence="2 6">Belongs to the UPF0677 family.</text>
</comment>
<dbReference type="Gene3D" id="3.40.50.150">
    <property type="entry name" value="Vaccinia Virus protein VP39"/>
    <property type="match status" value="1"/>
</dbReference>
<dbReference type="GeneID" id="93438573"/>
<dbReference type="GO" id="GO:0008168">
    <property type="term" value="F:methyltransferase activity"/>
    <property type="evidence" value="ECO:0007669"/>
    <property type="project" value="UniProtKB-UniRule"/>
</dbReference>
<proteinExistence type="inferred from homology"/>
<gene>
    <name evidence="7" type="ORF">SHTP_4001</name>
</gene>
<evidence type="ECO:0000256" key="6">
    <source>
        <dbReference type="RuleBase" id="RU362030"/>
    </source>
</evidence>
<protein>
    <recommendedName>
        <fullName evidence="6">S-adenosyl-L-methionine-dependent methyltransferase</fullName>
        <ecNumber evidence="6">2.1.1.-</ecNumber>
    </recommendedName>
</protein>
<dbReference type="GO" id="GO:0032259">
    <property type="term" value="P:methylation"/>
    <property type="evidence" value="ECO:0007669"/>
    <property type="project" value="UniProtKB-KW"/>
</dbReference>
<dbReference type="PANTHER" id="PTHR43619:SF2">
    <property type="entry name" value="S-ADENOSYL-L-METHIONINE-DEPENDENT METHYLTRANSFERASES SUPERFAMILY PROTEIN"/>
    <property type="match status" value="1"/>
</dbReference>
<organism evidence="7 8">
    <name type="scientific">Mycobacterium ulcerans subsp. shinshuense</name>
    <dbReference type="NCBI Taxonomy" id="1124626"/>
    <lineage>
        <taxon>Bacteria</taxon>
        <taxon>Bacillati</taxon>
        <taxon>Actinomycetota</taxon>
        <taxon>Actinomycetes</taxon>
        <taxon>Mycobacteriales</taxon>
        <taxon>Mycobacteriaceae</taxon>
        <taxon>Mycobacterium</taxon>
        <taxon>Mycobacterium ulcerans group</taxon>
    </lineage>
</organism>
<evidence type="ECO:0000256" key="4">
    <source>
        <dbReference type="ARBA" id="ARBA00022679"/>
    </source>
</evidence>
<sequence>MTSTGSTRYDGDSWDLASSVGVTATMVAAARAMATRAENPLINDPYAEPLVRAVGVDLLTRLATGEFNVADLDDDPQRPLGPIGDVADNMAVRTRFFDDFFLDATRAGLEQVVILASGLDARAYRLPWPPQTVVYEIDLPQVIDFKSRTLADLGAAPTADRRVVAVDLREDWPAALRAAGFDPNQPTAWSAEGLLGYLPPEAQDRLLDTVTELSAPGSRLAAECLSSVDPGEEEQIKERMQEVSARWRAHGFDVDMVGLVYFGDRNEAVPYLSDRGWLLTSTPLPELRAANGLAPAAVDDDGPSVDMLYVSGTLYTTPRPDPVP</sequence>
<evidence type="ECO:0000256" key="5">
    <source>
        <dbReference type="ARBA" id="ARBA00022691"/>
    </source>
</evidence>
<dbReference type="FunFam" id="3.40.50.150:FF:000152">
    <property type="entry name" value="S-adenosyl-L-methionine-dependent methyltransferase"/>
    <property type="match status" value="1"/>
</dbReference>
<dbReference type="EC" id="2.1.1.-" evidence="6"/>
<comment type="function">
    <text evidence="1 6">Exhibits S-adenosyl-L-methionine-dependent methyltransferase activity.</text>
</comment>
<dbReference type="EMBL" id="AP017624">
    <property type="protein sequence ID" value="BAV42967.1"/>
    <property type="molecule type" value="Genomic_DNA"/>
</dbReference>
<evidence type="ECO:0000256" key="3">
    <source>
        <dbReference type="ARBA" id="ARBA00022603"/>
    </source>
</evidence>
<evidence type="ECO:0000313" key="8">
    <source>
        <dbReference type="Proteomes" id="UP000218067"/>
    </source>
</evidence>
<dbReference type="InterPro" id="IPR029063">
    <property type="entry name" value="SAM-dependent_MTases_sf"/>
</dbReference>
<dbReference type="SUPFAM" id="SSF53335">
    <property type="entry name" value="S-adenosyl-L-methionine-dependent methyltransferases"/>
    <property type="match status" value="1"/>
</dbReference>
<dbReference type="Pfam" id="PF04072">
    <property type="entry name" value="LCM"/>
    <property type="match status" value="1"/>
</dbReference>
<evidence type="ECO:0000256" key="2">
    <source>
        <dbReference type="ARBA" id="ARBA00008138"/>
    </source>
</evidence>
<dbReference type="RefSeq" id="WP_096371650.1">
    <property type="nucleotide sequence ID" value="NZ_AP017624.1"/>
</dbReference>
<dbReference type="AlphaFoldDB" id="A0A1B4Y7D4"/>